<proteinExistence type="predicted"/>
<sequence>MPHAGRSGPRWHARVTTTNQTRDIKIPLCLPPPSIRTPPMRPKALRKPPLSAQSTEPGVQRGGGVMFGDVMAAHCSPAVLNAAPRRGGEGCRVAGIPCSACRELGASRSYYDDAVLSCIRGPLIELVDQSVRASAPPPPISPLLHCAFPVFHRDLIYTLGGREREKEREGCWKKRESEREGEGERELLEEEGKRVCERGRQCFCGAKKKQGRGRERVREGERGGGKGCGRGGDFTPVIDHCGVNGGVGFHSFIRRDLTDKCVRGLQNVWRLPNSQAHCAAMGSRDRAGHKRRPCSVEGSRRDMLTTPRGAPATPFTLGAAFTIKKNKKKLGKREEDGRYSGDPPVTPGLRSKVSRGRGVVSEGFSLSKTRVVLWWECGVEDKQVNTFTADRHDARVAENRIPLELWSRASSHRSKSVAKPVQRAIGKAPRWYLDSVYRQRVLAMFINARRRIVQPMIDQSNRAGKSTVVTVFKSRRRKPTASHVPGDPRTGK</sequence>
<accession>A0A8T2NEV1</accession>
<name>A0A8T2NEV1_9TELE</name>
<comment type="caution">
    <text evidence="2">The sequence shown here is derived from an EMBL/GenBank/DDBJ whole genome shotgun (WGS) entry which is preliminary data.</text>
</comment>
<evidence type="ECO:0000256" key="1">
    <source>
        <dbReference type="SAM" id="MobiDB-lite"/>
    </source>
</evidence>
<feature type="compositionally biased region" description="Pro residues" evidence="1">
    <location>
        <begin position="31"/>
        <end position="41"/>
    </location>
</feature>
<feature type="region of interest" description="Disordered" evidence="1">
    <location>
        <begin position="31"/>
        <end position="58"/>
    </location>
</feature>
<keyword evidence="3" id="KW-1185">Reference proteome</keyword>
<reference evidence="2" key="1">
    <citation type="thesis" date="2021" institute="BYU ScholarsArchive" country="Provo, UT, USA">
        <title>Applications of and Algorithms for Genome Assembly and Genomic Analyses with an Emphasis on Marine Teleosts.</title>
        <authorList>
            <person name="Pickett B.D."/>
        </authorList>
    </citation>
    <scope>NUCLEOTIDE SEQUENCE</scope>
    <source>
        <strain evidence="2">HI-2016</strain>
    </source>
</reference>
<evidence type="ECO:0000313" key="3">
    <source>
        <dbReference type="Proteomes" id="UP000824540"/>
    </source>
</evidence>
<dbReference type="EMBL" id="JAFBMS010000059">
    <property type="protein sequence ID" value="KAG9339063.1"/>
    <property type="molecule type" value="Genomic_DNA"/>
</dbReference>
<evidence type="ECO:0000313" key="2">
    <source>
        <dbReference type="EMBL" id="KAG9339063.1"/>
    </source>
</evidence>
<dbReference type="Gene3D" id="1.10.10.60">
    <property type="entry name" value="Homeodomain-like"/>
    <property type="match status" value="1"/>
</dbReference>
<feature type="region of interest" description="Disordered" evidence="1">
    <location>
        <begin position="280"/>
        <end position="311"/>
    </location>
</feature>
<protein>
    <submittedName>
        <fullName evidence="2">Uncharacterized protein</fullName>
    </submittedName>
</protein>
<dbReference type="AlphaFoldDB" id="A0A8T2NEV1"/>
<organism evidence="2 3">
    <name type="scientific">Albula glossodonta</name>
    <name type="common">roundjaw bonefish</name>
    <dbReference type="NCBI Taxonomy" id="121402"/>
    <lineage>
        <taxon>Eukaryota</taxon>
        <taxon>Metazoa</taxon>
        <taxon>Chordata</taxon>
        <taxon>Craniata</taxon>
        <taxon>Vertebrata</taxon>
        <taxon>Euteleostomi</taxon>
        <taxon>Actinopterygii</taxon>
        <taxon>Neopterygii</taxon>
        <taxon>Teleostei</taxon>
        <taxon>Albuliformes</taxon>
        <taxon>Albulidae</taxon>
        <taxon>Albula</taxon>
    </lineage>
</organism>
<gene>
    <name evidence="2" type="ORF">JZ751_024261</name>
</gene>
<dbReference type="OrthoDB" id="10056939at2759"/>
<feature type="region of interest" description="Disordered" evidence="1">
    <location>
        <begin position="473"/>
        <end position="492"/>
    </location>
</feature>
<feature type="region of interest" description="Disordered" evidence="1">
    <location>
        <begin position="326"/>
        <end position="354"/>
    </location>
</feature>
<dbReference type="Proteomes" id="UP000824540">
    <property type="component" value="Unassembled WGS sequence"/>
</dbReference>